<name>A0AAV4GZU1_9GAST</name>
<keyword evidence="2" id="KW-1185">Reference proteome</keyword>
<accession>A0AAV4GZU1</accession>
<evidence type="ECO:0000313" key="2">
    <source>
        <dbReference type="Proteomes" id="UP000762676"/>
    </source>
</evidence>
<dbReference type="EMBL" id="BMAT01005338">
    <property type="protein sequence ID" value="GFR91407.1"/>
    <property type="molecule type" value="Genomic_DNA"/>
</dbReference>
<proteinExistence type="predicted"/>
<dbReference type="Proteomes" id="UP000762676">
    <property type="component" value="Unassembled WGS sequence"/>
</dbReference>
<evidence type="ECO:0008006" key="3">
    <source>
        <dbReference type="Google" id="ProtNLM"/>
    </source>
</evidence>
<sequence>MQRFENFNATEEWRKEWENNPTQPLPGFTTLKRNRWVITNRLRTRHAKIAYMMHEWKLKDTPICKRCSKAPGTTDHIVFDCLVTKVDGGCETVHNAVKDLIA</sequence>
<gene>
    <name evidence="1" type="ORF">ElyMa_002592700</name>
</gene>
<evidence type="ECO:0000313" key="1">
    <source>
        <dbReference type="EMBL" id="GFR91407.1"/>
    </source>
</evidence>
<reference evidence="1 2" key="1">
    <citation type="journal article" date="2021" name="Elife">
        <title>Chloroplast acquisition without the gene transfer in kleptoplastic sea slugs, Plakobranchus ocellatus.</title>
        <authorList>
            <person name="Maeda T."/>
            <person name="Takahashi S."/>
            <person name="Yoshida T."/>
            <person name="Shimamura S."/>
            <person name="Takaki Y."/>
            <person name="Nagai Y."/>
            <person name="Toyoda A."/>
            <person name="Suzuki Y."/>
            <person name="Arimoto A."/>
            <person name="Ishii H."/>
            <person name="Satoh N."/>
            <person name="Nishiyama T."/>
            <person name="Hasebe M."/>
            <person name="Maruyama T."/>
            <person name="Minagawa J."/>
            <person name="Obokata J."/>
            <person name="Shigenobu S."/>
        </authorList>
    </citation>
    <scope>NUCLEOTIDE SEQUENCE [LARGE SCALE GENOMIC DNA]</scope>
</reference>
<dbReference type="AlphaFoldDB" id="A0AAV4GZU1"/>
<comment type="caution">
    <text evidence="1">The sequence shown here is derived from an EMBL/GenBank/DDBJ whole genome shotgun (WGS) entry which is preliminary data.</text>
</comment>
<protein>
    <recommendedName>
        <fullName evidence="3">Reverse transcriptase zinc-binding domain-containing protein</fullName>
    </recommendedName>
</protein>
<organism evidence="1 2">
    <name type="scientific">Elysia marginata</name>
    <dbReference type="NCBI Taxonomy" id="1093978"/>
    <lineage>
        <taxon>Eukaryota</taxon>
        <taxon>Metazoa</taxon>
        <taxon>Spiralia</taxon>
        <taxon>Lophotrochozoa</taxon>
        <taxon>Mollusca</taxon>
        <taxon>Gastropoda</taxon>
        <taxon>Heterobranchia</taxon>
        <taxon>Euthyneura</taxon>
        <taxon>Panpulmonata</taxon>
        <taxon>Sacoglossa</taxon>
        <taxon>Placobranchoidea</taxon>
        <taxon>Plakobranchidae</taxon>
        <taxon>Elysia</taxon>
    </lineage>
</organism>